<reference evidence="1 2" key="2">
    <citation type="submission" date="2014-09" db="EMBL/GenBank/DDBJ databases">
        <authorList>
            <consortium name="NBRP consortium"/>
            <person name="Sawabe T."/>
            <person name="Meirelles P."/>
            <person name="Nakanishi M."/>
            <person name="Sayaka M."/>
            <person name="Hattori M."/>
            <person name="Ohkuma M."/>
        </authorList>
    </citation>
    <scope>NUCLEOTIDE SEQUENCE [LARGE SCALE GENOMIC DNA]</scope>
    <source>
        <strain evidence="1 2">JCM 19240</strain>
    </source>
</reference>
<evidence type="ECO:0000313" key="2">
    <source>
        <dbReference type="Proteomes" id="UP000029224"/>
    </source>
</evidence>
<proteinExistence type="predicted"/>
<keyword evidence="2" id="KW-1185">Reference proteome</keyword>
<comment type="caution">
    <text evidence="1">The sequence shown here is derived from an EMBL/GenBank/DDBJ whole genome shotgun (WGS) entry which is preliminary data.</text>
</comment>
<dbReference type="EMBL" id="BBMT01000013">
    <property type="protein sequence ID" value="GAL36941.1"/>
    <property type="molecule type" value="Genomic_DNA"/>
</dbReference>
<evidence type="ECO:0000313" key="1">
    <source>
        <dbReference type="EMBL" id="GAL36941.1"/>
    </source>
</evidence>
<reference evidence="1 2" key="1">
    <citation type="submission" date="2014-09" db="EMBL/GenBank/DDBJ databases">
        <title>Vibrio maritimus JCM 19240. (C210) whole genome shotgun sequence.</title>
        <authorList>
            <person name="Sawabe T."/>
            <person name="Meirelles P."/>
            <person name="Nakanishi M."/>
            <person name="Sayaka M."/>
            <person name="Hattori M."/>
            <person name="Ohkuma M."/>
        </authorList>
    </citation>
    <scope>NUCLEOTIDE SEQUENCE [LARGE SCALE GENOMIC DNA]</scope>
    <source>
        <strain evidence="1 2">JCM 19240</strain>
    </source>
</reference>
<gene>
    <name evidence="1" type="ORF">JCM19240_3907</name>
</gene>
<organism evidence="1 2">
    <name type="scientific">Vibrio maritimus</name>
    <dbReference type="NCBI Taxonomy" id="990268"/>
    <lineage>
        <taxon>Bacteria</taxon>
        <taxon>Pseudomonadati</taxon>
        <taxon>Pseudomonadota</taxon>
        <taxon>Gammaproteobacteria</taxon>
        <taxon>Vibrionales</taxon>
        <taxon>Vibrionaceae</taxon>
        <taxon>Vibrio</taxon>
    </lineage>
</organism>
<name>A0A090TAJ0_9VIBR</name>
<sequence>MVQLLRSVNIFAGTKSAEYKEAPKSIYGNGGISLFAFF</sequence>
<dbReference type="AlphaFoldDB" id="A0A090TAJ0"/>
<accession>A0A090TAJ0</accession>
<protein>
    <submittedName>
        <fullName evidence="1">Uncharacterized protein</fullName>
    </submittedName>
</protein>
<dbReference type="Proteomes" id="UP000029224">
    <property type="component" value="Unassembled WGS sequence"/>
</dbReference>